<organism evidence="1 2">
    <name type="scientific">Pseudomonas fluorescens</name>
    <dbReference type="NCBI Taxonomy" id="294"/>
    <lineage>
        <taxon>Bacteria</taxon>
        <taxon>Pseudomonadati</taxon>
        <taxon>Pseudomonadota</taxon>
        <taxon>Gammaproteobacteria</taxon>
        <taxon>Pseudomonadales</taxon>
        <taxon>Pseudomonadaceae</taxon>
        <taxon>Pseudomonas</taxon>
    </lineage>
</organism>
<name>A0A448DNF5_PSEFL</name>
<reference evidence="1 2" key="1">
    <citation type="submission" date="2018-12" db="EMBL/GenBank/DDBJ databases">
        <authorList>
            <consortium name="Pathogen Informatics"/>
        </authorList>
    </citation>
    <scope>NUCLEOTIDE SEQUENCE [LARGE SCALE GENOMIC DNA]</scope>
    <source>
        <strain evidence="1 2">NCTC9428</strain>
    </source>
</reference>
<dbReference type="Proteomes" id="UP000281909">
    <property type="component" value="Chromosome"/>
</dbReference>
<protein>
    <submittedName>
        <fullName evidence="1">Uncharacterized protein</fullName>
    </submittedName>
</protein>
<accession>A0A448DNF5</accession>
<evidence type="ECO:0000313" key="1">
    <source>
        <dbReference type="EMBL" id="VEF08381.1"/>
    </source>
</evidence>
<dbReference type="AlphaFoldDB" id="A0A448DNF5"/>
<evidence type="ECO:0000313" key="2">
    <source>
        <dbReference type="Proteomes" id="UP000281909"/>
    </source>
</evidence>
<proteinExistence type="predicted"/>
<gene>
    <name evidence="1" type="ORF">NCTC9428_00768</name>
</gene>
<dbReference type="EMBL" id="LR134318">
    <property type="protein sequence ID" value="VEF08381.1"/>
    <property type="molecule type" value="Genomic_DNA"/>
</dbReference>
<sequence>MPSFSDLQAASSAAISKERTYWSNLVRLLEAFGTQFVEYLQLPSPTYVLEGRERHYVTFTQKKSIGTISTFDPSDYEKTERSIPFTINVALPDISQGNVREISIDLALSAVDGKPSIHSAEFIGGERIIRYDSVAYRTSMDKIADALKSKAETL</sequence>